<evidence type="ECO:0000256" key="5">
    <source>
        <dbReference type="ARBA" id="ARBA00023268"/>
    </source>
</evidence>
<dbReference type="PANTHER" id="PTHR43775:SF37">
    <property type="entry name" value="SI:DKEY-61P9.11"/>
    <property type="match status" value="1"/>
</dbReference>
<dbReference type="Pfam" id="PF08659">
    <property type="entry name" value="KR"/>
    <property type="match status" value="1"/>
</dbReference>
<dbReference type="Gene3D" id="3.40.366.10">
    <property type="entry name" value="Malonyl-Coenzyme A Acyl Carrier Protein, domain 2"/>
    <property type="match status" value="1"/>
</dbReference>
<feature type="compositionally biased region" description="Basic and acidic residues" evidence="8">
    <location>
        <begin position="1735"/>
        <end position="1744"/>
    </location>
</feature>
<dbReference type="InterPro" id="IPR016039">
    <property type="entry name" value="Thiolase-like"/>
</dbReference>
<dbReference type="InterPro" id="IPR050091">
    <property type="entry name" value="PKS_NRPS_Biosynth_Enz"/>
</dbReference>
<organism evidence="12 13">
    <name type="scientific">Nonomuraea muscovyensis</name>
    <dbReference type="NCBI Taxonomy" id="1124761"/>
    <lineage>
        <taxon>Bacteria</taxon>
        <taxon>Bacillati</taxon>
        <taxon>Actinomycetota</taxon>
        <taxon>Actinomycetes</taxon>
        <taxon>Streptosporangiales</taxon>
        <taxon>Streptosporangiaceae</taxon>
        <taxon>Nonomuraea</taxon>
    </lineage>
</organism>
<dbReference type="InterPro" id="IPR036291">
    <property type="entry name" value="NAD(P)-bd_dom_sf"/>
</dbReference>
<feature type="domain" description="Ketosynthase family 3 (KS3)" evidence="10">
    <location>
        <begin position="14"/>
        <end position="438"/>
    </location>
</feature>
<dbReference type="InterPro" id="IPR029063">
    <property type="entry name" value="SAM-dependent_MTases_sf"/>
</dbReference>
<evidence type="ECO:0000259" key="11">
    <source>
        <dbReference type="PROSITE" id="PS52019"/>
    </source>
</evidence>
<keyword evidence="2" id="KW-0597">Phosphoprotein</keyword>
<dbReference type="InterPro" id="IPR013968">
    <property type="entry name" value="PKS_KR"/>
</dbReference>
<evidence type="ECO:0000259" key="9">
    <source>
        <dbReference type="PROSITE" id="PS50075"/>
    </source>
</evidence>
<dbReference type="InterPro" id="IPR049551">
    <property type="entry name" value="PKS_DH_C"/>
</dbReference>
<keyword evidence="4" id="KW-0521">NADP</keyword>
<dbReference type="InterPro" id="IPR020807">
    <property type="entry name" value="PKS_DH"/>
</dbReference>
<evidence type="ECO:0000256" key="2">
    <source>
        <dbReference type="ARBA" id="ARBA00022553"/>
    </source>
</evidence>
<feature type="region of interest" description="Disordered" evidence="8">
    <location>
        <begin position="1493"/>
        <end position="1530"/>
    </location>
</feature>
<dbReference type="Pfam" id="PF21089">
    <property type="entry name" value="PKS_DH_N"/>
    <property type="match status" value="1"/>
</dbReference>
<dbReference type="InterPro" id="IPR013149">
    <property type="entry name" value="ADH-like_C"/>
</dbReference>
<evidence type="ECO:0000256" key="8">
    <source>
        <dbReference type="SAM" id="MobiDB-lite"/>
    </source>
</evidence>
<proteinExistence type="predicted"/>
<dbReference type="GO" id="GO:0004312">
    <property type="term" value="F:fatty acid synthase activity"/>
    <property type="evidence" value="ECO:0007669"/>
    <property type="project" value="TreeGrafter"/>
</dbReference>
<dbReference type="SMART" id="SM00825">
    <property type="entry name" value="PKS_KS"/>
    <property type="match status" value="1"/>
</dbReference>
<name>A0A7X0C1K8_9ACTN</name>
<dbReference type="Gene3D" id="3.10.129.110">
    <property type="entry name" value="Polyketide synthase dehydratase"/>
    <property type="match status" value="1"/>
</dbReference>
<dbReference type="InterPro" id="IPR049552">
    <property type="entry name" value="PKS_DH_N"/>
</dbReference>
<evidence type="ECO:0000256" key="3">
    <source>
        <dbReference type="ARBA" id="ARBA00022679"/>
    </source>
</evidence>
<dbReference type="InterPro" id="IPR001227">
    <property type="entry name" value="Ac_transferase_dom_sf"/>
</dbReference>
<dbReference type="InterPro" id="IPR013154">
    <property type="entry name" value="ADH-like_N"/>
</dbReference>
<dbReference type="SUPFAM" id="SSF47336">
    <property type="entry name" value="ACP-like"/>
    <property type="match status" value="1"/>
</dbReference>
<evidence type="ECO:0000256" key="1">
    <source>
        <dbReference type="ARBA" id="ARBA00022450"/>
    </source>
</evidence>
<dbReference type="SMART" id="SM00827">
    <property type="entry name" value="PKS_AT"/>
    <property type="match status" value="1"/>
</dbReference>
<dbReference type="InterPro" id="IPR020841">
    <property type="entry name" value="PKS_Beta-ketoAc_synthase_dom"/>
</dbReference>
<dbReference type="PROSITE" id="PS50075">
    <property type="entry name" value="CARRIER"/>
    <property type="match status" value="1"/>
</dbReference>
<dbReference type="SMART" id="SM00822">
    <property type="entry name" value="PKS_KR"/>
    <property type="match status" value="1"/>
</dbReference>
<dbReference type="PROSITE" id="PS52019">
    <property type="entry name" value="PKS_MFAS_DH"/>
    <property type="match status" value="1"/>
</dbReference>
<evidence type="ECO:0000256" key="4">
    <source>
        <dbReference type="ARBA" id="ARBA00022857"/>
    </source>
</evidence>
<feature type="active site" description="Proton donor; for dehydratase activity" evidence="7">
    <location>
        <position position="1119"/>
    </location>
</feature>
<dbReference type="FunFam" id="3.40.47.10:FF:000019">
    <property type="entry name" value="Polyketide synthase type I"/>
    <property type="match status" value="1"/>
</dbReference>
<evidence type="ECO:0000313" key="12">
    <source>
        <dbReference type="EMBL" id="MBB6346854.1"/>
    </source>
</evidence>
<dbReference type="RefSeq" id="WP_185084907.1">
    <property type="nucleotide sequence ID" value="NZ_JACHJB010000002.1"/>
</dbReference>
<dbReference type="Gene3D" id="3.30.70.3290">
    <property type="match status" value="1"/>
</dbReference>
<dbReference type="Pfam" id="PF00550">
    <property type="entry name" value="PP-binding"/>
    <property type="match status" value="1"/>
</dbReference>
<sequence length="2577" mass="269425">MSAGGAANGRAWPREAVAVVGVGCRLPGGIDDLDALWRALLRGEDLVGNVPPDRFEADRYVDESAPRADRSYTRAGGFLDDVAGFDAAYFGISPKEAAAMDPQQRLLLEMAAEAFDDAGIDPATLAGSDTGVFVGISDPSYGVLQGLEPGAMGPYTMSGAALSIAANRLSHAFDLRGPSMSIDTACSSSLQAVERACRALAEESSRVVLAGGVNVLLSPSGFVGFSQASMLSPTGRCRAFSADADGFVRAEGGGVVVLKRLADALADGDRVHGVIMGAAANNDGRTMGLALPNSEAQEALLRQVYRTAGIALDEVAYVEAHGTGTQAGDPAECRALGRVLGGARAGGPLPIGSVKTNLGHLEPASGMPGLFKALLVLKHRMIPASLHAEVPNPAIDFDGLGLSVVTRARPLDEAGGRAVVGVNSFGFGGANVHVALAAAPPVLPPPAPVPDGPVPDGAVPFVVSARSPAALADAVERAAGRLASAHPRDFYDLAYTAARRRARHRHRAVVLAGSPAEAAGALRSLRATGGEADGAHEPAVGEAAVGEAGPCAARGEAVGHGRVALVFCGNGSQWAGMGADLLAEPAFRRAVEAVNAELAPRLGWSVLEELALPPGRWRLSATEVAQPLLFAVQAGLVETLRAAGVRPGAVVGHSVGEVSAAYAAGALSLAQAARVIAERGLAQAVTRGQGGMAAVGLSETAARQILADYPQVEVAAVNSDRDVTVAGPQGSLKSLGEDLTAREVFFRELDVDYPFHSSAMDPIRERLGEALAELRPSPTRIPMISTVTGEAVTGDELDAGYWWHNARRPVRFAAAVERLLADGFDVLLEVGPHPVLGSYLRRVSAAARVRTAVVPTLRRGEPGPAQVRSAVAGLLAAGAEIDWERHFPRPGVVRTLPAYPWQRQRHWTGDPTSWAHTVGDPAITHPLLGQRLPTLDPAWFGELDPARVPWVTDHRAGGAAVMPATGYVEMALAAGRQALPEAAEAVEVDRAAINRALVVPGPGVEQLWVQTSLSAETGVVTVSSSTLRGRHAREHFRARVRPLLCPAPPPLDVGALRDRVATPVDVADYYARAAEGGMVWGPAFRVLTGLWTGEGEVLGSYSCPDQRDGRYQAHPVVLDSALQAGVLWLVDELLSGQGYMPSAIGAIRLWRTPDPEGLVFVRQRSRTSDEVCWDITVAGPDGRVAAEMEGCRLRRMPGRHGTPVRRYHMELRAAPRPGEPAAPWPASSPAELLAGAGERLARVRSAWRELGYPAYAARSAKTFAHALAAALAELTGPADGTGRNGEAGPAGGDGGWFGTDELPGACREGRLRRMVEAALPLLERHGLVERRGERELRLAVPSPADPAGLLRELVTEGASFAAQTALTVRGCLHLPELLRCERAVSDVLHSGGGGELMDQFHDIGPVSLCGHRMARALVARIVEEWPADRPLRILEVGAGTGGATAALLPVLPADRARYTVTDADGTAPARLRQRFSGFDFVEYGVLDLDPAHAGPANGNAGPAHAESADLESTEGAESREGTEAGPVGTGPEVGGFDLVVAVGCLHRARDLAAALRRVSRLLAPGGKLLAVEPHRVEPLLPFLGLTEEFWDVADRELRPLSPLLAADRWPGLLAANGFTEVVRTGPEHEGGGGDFSVLLATAAGVHAEPRPVPESGSGGVWIVAGEDDGEPLAAAVGSALAARGGRVSRSPFSDDPGDWTGRVPGEADAVTFTLVLGGRDTSGDMDDGGDAGPDAEPREAAGREAVERITRRAAVLRAVALACEQLPQDVRVSLWVVTRPCGALPEPEAAGAPLHPEDAATWGTARSLGNELPRLTVRRVCLHRGGPTTRDAERLVAELVEPGEEDEILLTRRGRFVPRLVETGEQAGPVPAGGAYRLAVCDPGLSHGLAWERADVPEPGPGQAVIEVRAIGLNYRDVMRAVNLLPSEAVEAVFGGHELGLECAGTVAAVGPGVTRMRPGDRVAAAGPVGFGSHAVIEEWAAIAVPAEMTFAEAATLPMAFSTVYHSLHHCARLKAGETVLVHGGAGGVGMAALGYARLAGARVIATAGTAAKRDLLRVMGADHVLDSRGLRFAEQVRELTGGRGVDVVLNSLAGEAITRGLECLGHGGRFVELGKRDIFDSRHLTLRPFGDNISFHGVDIGTLMWRDPGLVADHMTVLSRLDRRAVLPHTVYPADRVADAFAQMRHSRHIGKIIISLDPRDEPVTVRARPRTPRPDAGGTYLVTGGLGGFGAATARHLAGAGARHLALVGRRGADTPEAAALLEELAGLGAGVSVHAADAGDLDAMRRVFAEAAAAGRPVRGVVHAAMHLDDGPLADLDDDRVRAVLHPKVAGALVLDELSRDLPLERFVLYSSLTTIGNIGQTSYVAANLHLEALARRRREQGRPALAVGLGALAGTGVLSRGTQAESLARLGIESITAGQALAAVDDMLAEGAGVAMVGRCDWARLRQVLPGLRRPWLSAVLPPGAEQGSGTTDLPALLAAMTGEQAHALVLEQITGLLSTVLLVPADQLDPDRRLDEYGMDSLMATELLLSLRHRFGVDIPPMELIRGAGTVADIARTVLLRLGLQTTRASAG</sequence>
<feature type="region of interest" description="Disordered" evidence="8">
    <location>
        <begin position="1719"/>
        <end position="1744"/>
    </location>
</feature>
<feature type="region of interest" description="N-terminal hotdog fold" evidence="7">
    <location>
        <begin position="925"/>
        <end position="1043"/>
    </location>
</feature>
<dbReference type="SUPFAM" id="SSF52151">
    <property type="entry name" value="FabD/lysophospholipase-like"/>
    <property type="match status" value="1"/>
</dbReference>
<dbReference type="EMBL" id="JACHJB010000002">
    <property type="protein sequence ID" value="MBB6346854.1"/>
    <property type="molecule type" value="Genomic_DNA"/>
</dbReference>
<dbReference type="GO" id="GO:0031177">
    <property type="term" value="F:phosphopantetheine binding"/>
    <property type="evidence" value="ECO:0007669"/>
    <property type="project" value="InterPro"/>
</dbReference>
<feature type="domain" description="PKS/mFAS DH" evidence="11">
    <location>
        <begin position="925"/>
        <end position="1202"/>
    </location>
</feature>
<dbReference type="Gene3D" id="3.90.180.10">
    <property type="entry name" value="Medium-chain alcohol dehydrogenases, catalytic domain"/>
    <property type="match status" value="1"/>
</dbReference>
<comment type="caution">
    <text evidence="12">The sequence shown here is derived from an EMBL/GenBank/DDBJ whole genome shotgun (WGS) entry which is preliminary data.</text>
</comment>
<dbReference type="Pfam" id="PF00109">
    <property type="entry name" value="ketoacyl-synt"/>
    <property type="match status" value="1"/>
</dbReference>
<dbReference type="PROSITE" id="PS52004">
    <property type="entry name" value="KS3_2"/>
    <property type="match status" value="1"/>
</dbReference>
<dbReference type="Proteomes" id="UP000583800">
    <property type="component" value="Unassembled WGS sequence"/>
</dbReference>
<dbReference type="InterPro" id="IPR014031">
    <property type="entry name" value="Ketoacyl_synth_C"/>
</dbReference>
<keyword evidence="13" id="KW-1185">Reference proteome</keyword>
<dbReference type="InterPro" id="IPR016035">
    <property type="entry name" value="Acyl_Trfase/lysoPLipase"/>
</dbReference>
<dbReference type="SMART" id="SM00826">
    <property type="entry name" value="PKS_DH"/>
    <property type="match status" value="1"/>
</dbReference>
<dbReference type="Pfam" id="PF08242">
    <property type="entry name" value="Methyltransf_12"/>
    <property type="match status" value="1"/>
</dbReference>
<dbReference type="InterPro" id="IPR009081">
    <property type="entry name" value="PP-bd_ACP"/>
</dbReference>
<dbReference type="InterPro" id="IPR016036">
    <property type="entry name" value="Malonyl_transacylase_ACP-bd"/>
</dbReference>
<dbReference type="GO" id="GO:0004315">
    <property type="term" value="F:3-oxoacyl-[acyl-carrier-protein] synthase activity"/>
    <property type="evidence" value="ECO:0007669"/>
    <property type="project" value="InterPro"/>
</dbReference>
<dbReference type="SUPFAM" id="SSF51735">
    <property type="entry name" value="NAD(P)-binding Rossmann-fold domains"/>
    <property type="match status" value="3"/>
</dbReference>
<evidence type="ECO:0000256" key="7">
    <source>
        <dbReference type="PROSITE-ProRule" id="PRU01363"/>
    </source>
</evidence>
<evidence type="ECO:0000259" key="10">
    <source>
        <dbReference type="PROSITE" id="PS52004"/>
    </source>
</evidence>
<dbReference type="CDD" id="cd00833">
    <property type="entry name" value="PKS"/>
    <property type="match status" value="1"/>
</dbReference>
<dbReference type="InterPro" id="IPR049900">
    <property type="entry name" value="PKS_mFAS_DH"/>
</dbReference>
<protein>
    <submittedName>
        <fullName evidence="12">Acyl transferase domain-containing protein/NADPH:quinone reductase-like Zn-dependent oxidoreductase/acyl carrier protein</fullName>
    </submittedName>
</protein>
<dbReference type="Pfam" id="PF08240">
    <property type="entry name" value="ADH_N"/>
    <property type="match status" value="1"/>
</dbReference>
<dbReference type="GO" id="GO:0016491">
    <property type="term" value="F:oxidoreductase activity"/>
    <property type="evidence" value="ECO:0007669"/>
    <property type="project" value="InterPro"/>
</dbReference>
<dbReference type="InterPro" id="IPR057326">
    <property type="entry name" value="KR_dom"/>
</dbReference>
<keyword evidence="3 12" id="KW-0808">Transferase</keyword>
<dbReference type="Pfam" id="PF00107">
    <property type="entry name" value="ADH_zinc_N"/>
    <property type="match status" value="1"/>
</dbReference>
<dbReference type="InterPro" id="IPR014043">
    <property type="entry name" value="Acyl_transferase_dom"/>
</dbReference>
<dbReference type="Gene3D" id="3.40.47.10">
    <property type="match status" value="1"/>
</dbReference>
<dbReference type="SMART" id="SM00823">
    <property type="entry name" value="PKS_PP"/>
    <property type="match status" value="1"/>
</dbReference>
<dbReference type="InterPro" id="IPR042104">
    <property type="entry name" value="PKS_dehydratase_sf"/>
</dbReference>
<dbReference type="SUPFAM" id="SSF55048">
    <property type="entry name" value="Probable ACP-binding domain of malonyl-CoA ACP transacylase"/>
    <property type="match status" value="1"/>
</dbReference>
<dbReference type="Pfam" id="PF14765">
    <property type="entry name" value="PS-DH"/>
    <property type="match status" value="1"/>
</dbReference>
<evidence type="ECO:0000313" key="13">
    <source>
        <dbReference type="Proteomes" id="UP000583800"/>
    </source>
</evidence>
<dbReference type="InterPro" id="IPR032821">
    <property type="entry name" value="PKS_assoc"/>
</dbReference>
<dbReference type="InterPro" id="IPR014030">
    <property type="entry name" value="Ketoacyl_synth_N"/>
</dbReference>
<dbReference type="InterPro" id="IPR020843">
    <property type="entry name" value="ER"/>
</dbReference>
<dbReference type="InterPro" id="IPR020806">
    <property type="entry name" value="PKS_PP-bd"/>
</dbReference>
<keyword evidence="5" id="KW-0511">Multifunctional enzyme</keyword>
<gene>
    <name evidence="12" type="ORF">FHU36_003399</name>
</gene>
<feature type="compositionally biased region" description="Low complexity" evidence="8">
    <location>
        <begin position="1493"/>
        <end position="1505"/>
    </location>
</feature>
<dbReference type="PROSITE" id="PS00606">
    <property type="entry name" value="KS3_1"/>
    <property type="match status" value="1"/>
</dbReference>
<feature type="active site" description="Proton acceptor; for dehydratase activity" evidence="7">
    <location>
        <position position="954"/>
    </location>
</feature>
<dbReference type="Gene3D" id="1.10.1200.10">
    <property type="entry name" value="ACP-like"/>
    <property type="match status" value="1"/>
</dbReference>
<dbReference type="Pfam" id="PF00698">
    <property type="entry name" value="Acyl_transf_1"/>
    <property type="match status" value="1"/>
</dbReference>
<dbReference type="Gene3D" id="3.40.50.720">
    <property type="entry name" value="NAD(P)-binding Rossmann-like Domain"/>
    <property type="match status" value="3"/>
</dbReference>
<dbReference type="InterPro" id="IPR018201">
    <property type="entry name" value="Ketoacyl_synth_AS"/>
</dbReference>
<dbReference type="InterPro" id="IPR036736">
    <property type="entry name" value="ACP-like_sf"/>
</dbReference>
<dbReference type="InterPro" id="IPR013217">
    <property type="entry name" value="Methyltransf_12"/>
</dbReference>
<keyword evidence="6" id="KW-0012">Acyltransferase</keyword>
<dbReference type="SUPFAM" id="SSF50129">
    <property type="entry name" value="GroES-like"/>
    <property type="match status" value="1"/>
</dbReference>
<feature type="domain" description="Carrier" evidence="9">
    <location>
        <begin position="2489"/>
        <end position="2567"/>
    </location>
</feature>
<keyword evidence="1" id="KW-0596">Phosphopantetheine</keyword>
<dbReference type="PANTHER" id="PTHR43775">
    <property type="entry name" value="FATTY ACID SYNTHASE"/>
    <property type="match status" value="1"/>
</dbReference>
<dbReference type="CDD" id="cd05195">
    <property type="entry name" value="enoyl_red"/>
    <property type="match status" value="1"/>
</dbReference>
<accession>A0A7X0C1K8</accession>
<dbReference type="SMART" id="SM00829">
    <property type="entry name" value="PKS_ER"/>
    <property type="match status" value="1"/>
</dbReference>
<dbReference type="Pfam" id="PF16197">
    <property type="entry name" value="KAsynt_C_assoc"/>
    <property type="match status" value="1"/>
</dbReference>
<dbReference type="Pfam" id="PF02801">
    <property type="entry name" value="Ketoacyl-synt_C"/>
    <property type="match status" value="1"/>
</dbReference>
<feature type="compositionally biased region" description="Gly residues" evidence="8">
    <location>
        <begin position="1282"/>
        <end position="1296"/>
    </location>
</feature>
<evidence type="ECO:0000256" key="6">
    <source>
        <dbReference type="ARBA" id="ARBA00023315"/>
    </source>
</evidence>
<reference evidence="12 13" key="1">
    <citation type="submission" date="2020-08" db="EMBL/GenBank/DDBJ databases">
        <title>Sequencing the genomes of 1000 actinobacteria strains.</title>
        <authorList>
            <person name="Klenk H.-P."/>
        </authorList>
    </citation>
    <scope>NUCLEOTIDE SEQUENCE [LARGE SCALE GENOMIC DNA]</scope>
    <source>
        <strain evidence="12 13">DSM 45913</strain>
    </source>
</reference>
<dbReference type="FunFam" id="3.40.50.720:FF:000209">
    <property type="entry name" value="Polyketide synthase Pks12"/>
    <property type="match status" value="1"/>
</dbReference>
<feature type="region of interest" description="Disordered" evidence="8">
    <location>
        <begin position="1276"/>
        <end position="1296"/>
    </location>
</feature>
<dbReference type="InterPro" id="IPR011032">
    <property type="entry name" value="GroES-like_sf"/>
</dbReference>
<dbReference type="Gene3D" id="3.40.50.150">
    <property type="entry name" value="Vaccinia Virus protein VP39"/>
    <property type="match status" value="2"/>
</dbReference>
<dbReference type="SUPFAM" id="SSF53335">
    <property type="entry name" value="S-adenosyl-L-methionine-dependent methyltransferases"/>
    <property type="match status" value="1"/>
</dbReference>
<dbReference type="GO" id="GO:0006633">
    <property type="term" value="P:fatty acid biosynthetic process"/>
    <property type="evidence" value="ECO:0007669"/>
    <property type="project" value="InterPro"/>
</dbReference>
<dbReference type="SUPFAM" id="SSF53901">
    <property type="entry name" value="Thiolase-like"/>
    <property type="match status" value="1"/>
</dbReference>
<feature type="region of interest" description="C-terminal hotdog fold" evidence="7">
    <location>
        <begin position="1061"/>
        <end position="1202"/>
    </location>
</feature>